<dbReference type="InterPro" id="IPR001940">
    <property type="entry name" value="Peptidase_S1C"/>
</dbReference>
<keyword evidence="1" id="KW-0645">Protease</keyword>
<feature type="compositionally biased region" description="Gly residues" evidence="3">
    <location>
        <begin position="525"/>
        <end position="546"/>
    </location>
</feature>
<gene>
    <name evidence="6" type="ORF">HMPREF0762_01845</name>
</gene>
<dbReference type="SUPFAM" id="SSF50494">
    <property type="entry name" value="Trypsin-like serine proteases"/>
    <property type="match status" value="1"/>
</dbReference>
<name>D0WJ20_SLAES</name>
<dbReference type="PANTHER" id="PTHR43343">
    <property type="entry name" value="PEPTIDASE S12"/>
    <property type="match status" value="1"/>
</dbReference>
<evidence type="ECO:0000256" key="2">
    <source>
        <dbReference type="ARBA" id="ARBA00022801"/>
    </source>
</evidence>
<evidence type="ECO:0000256" key="3">
    <source>
        <dbReference type="SAM" id="MobiDB-lite"/>
    </source>
</evidence>
<feature type="compositionally biased region" description="Low complexity" evidence="3">
    <location>
        <begin position="113"/>
        <end position="123"/>
    </location>
</feature>
<protein>
    <submittedName>
        <fullName evidence="6">Trypsin</fullName>
    </submittedName>
</protein>
<evidence type="ECO:0000256" key="4">
    <source>
        <dbReference type="SAM" id="Phobius"/>
    </source>
</evidence>
<keyword evidence="7" id="KW-1185">Reference proteome</keyword>
<dbReference type="PANTHER" id="PTHR43343:SF3">
    <property type="entry name" value="PROTEASE DO-LIKE 8, CHLOROPLASTIC"/>
    <property type="match status" value="1"/>
</dbReference>
<dbReference type="Pfam" id="PF13365">
    <property type="entry name" value="Trypsin_2"/>
    <property type="match status" value="1"/>
</dbReference>
<reference evidence="6" key="1">
    <citation type="submission" date="2009-10" db="EMBL/GenBank/DDBJ databases">
        <authorList>
            <person name="Weinstock G."/>
            <person name="Sodergren E."/>
            <person name="Clifton S."/>
            <person name="Fulton L."/>
            <person name="Fulton B."/>
            <person name="Courtney L."/>
            <person name="Fronick C."/>
            <person name="Harrison M."/>
            <person name="Strong C."/>
            <person name="Farmer C."/>
            <person name="Delahaunty K."/>
            <person name="Markovic C."/>
            <person name="Hall O."/>
            <person name="Minx P."/>
            <person name="Tomlinson C."/>
            <person name="Mitreva M."/>
            <person name="Nelson J."/>
            <person name="Hou S."/>
            <person name="Wollam A."/>
            <person name="Pepin K.H."/>
            <person name="Johnson M."/>
            <person name="Bhonagiri V."/>
            <person name="Nash W.E."/>
            <person name="Warren W."/>
            <person name="Chinwalla A."/>
            <person name="Mardis E.R."/>
            <person name="Wilson R.K."/>
        </authorList>
    </citation>
    <scope>NUCLEOTIDE SEQUENCE [LARGE SCALE GENOMIC DNA]</scope>
    <source>
        <strain evidence="6">ATCC 700122</strain>
    </source>
</reference>
<dbReference type="eggNOG" id="COG0265">
    <property type="taxonomic scope" value="Bacteria"/>
</dbReference>
<feature type="compositionally biased region" description="Polar residues" evidence="3">
    <location>
        <begin position="79"/>
        <end position="91"/>
    </location>
</feature>
<comment type="caution">
    <text evidence="6">The sequence shown here is derived from an EMBL/GenBank/DDBJ whole genome shotgun (WGS) entry which is preliminary data.</text>
</comment>
<organism evidence="6 7">
    <name type="scientific">Slackia exigua (strain ATCC 700122 / DSM 15923 / CIP 105133 / JCM 11022 / KCTC 5966 / S-7)</name>
    <dbReference type="NCBI Taxonomy" id="649764"/>
    <lineage>
        <taxon>Bacteria</taxon>
        <taxon>Bacillati</taxon>
        <taxon>Actinomycetota</taxon>
        <taxon>Coriobacteriia</taxon>
        <taxon>Eggerthellales</taxon>
        <taxon>Eggerthellaceae</taxon>
        <taxon>Slackia</taxon>
    </lineage>
</organism>
<feature type="region of interest" description="Disordered" evidence="3">
    <location>
        <begin position="510"/>
        <end position="561"/>
    </location>
</feature>
<evidence type="ECO:0000256" key="1">
    <source>
        <dbReference type="ARBA" id="ARBA00022670"/>
    </source>
</evidence>
<evidence type="ECO:0000313" key="6">
    <source>
        <dbReference type="EMBL" id="EEZ60368.1"/>
    </source>
</evidence>
<dbReference type="EMBL" id="ACUX02000019">
    <property type="protein sequence ID" value="EEZ60368.1"/>
    <property type="molecule type" value="Genomic_DNA"/>
</dbReference>
<feature type="domain" description="PDZ" evidence="5">
    <location>
        <begin position="401"/>
        <end position="474"/>
    </location>
</feature>
<dbReference type="CDD" id="cd06779">
    <property type="entry name" value="cpPDZ_Deg_HtrA-like"/>
    <property type="match status" value="1"/>
</dbReference>
<dbReference type="Pfam" id="PF13180">
    <property type="entry name" value="PDZ_2"/>
    <property type="match status" value="1"/>
</dbReference>
<dbReference type="GO" id="GO:0004252">
    <property type="term" value="F:serine-type endopeptidase activity"/>
    <property type="evidence" value="ECO:0007669"/>
    <property type="project" value="InterPro"/>
</dbReference>
<dbReference type="InterPro" id="IPR051201">
    <property type="entry name" value="Chloro_Bact_Ser_Proteases"/>
</dbReference>
<sequence>MRLALRRRVKSALPPPCPARLRYLHSKIEFQEKRVIDMAGETNPMGQGNGPVPPSAPAFQTQNPSAYPASGRPAPAQGSYAQGQCAGQQPFGSAGPAQTAGWRNPDMTDRPGASAASAHAAPARTPGLGRTFAAGFAGAALAVALGAGGFATYQAFMPHESLEGSLTAPAAPAASSSKGATTINVNGKDATLASAVASKALPSIVSIDVYTSGSGSHQGLEAPHSGSDSSSSQLSSLGSGVVLTEDGYIVTNYHVVEGSESLKATINGTEYDAKLVGSDPSSDIAVIKADATGLTPIEIGSSSDLQVGDWVMSLGNPFGLENSVSEGIVSALQRSTTMTDQSTGRPIVYPNMIQTDATINPGNSGGALVDSEGRLVGINSMITSESGSSSGVGFAIPVDYAMNIARQIMNGETPTHAQLGVSMSAIDSSMAGRYGIKEDSGVYVASVYEGTSAAEAGIKEGDVITSFEGKPVSSPEELMIAVRSMYPGDTAEVGLNRDGKDMTVSVTLGSDEMDLSAGESSRGQNGRGNQNGYGGNGYGPNDGYGQNGRRDQGGLLDQLLR</sequence>
<dbReference type="HOGENOM" id="CLU_020120_3_1_11"/>
<dbReference type="InterPro" id="IPR036034">
    <property type="entry name" value="PDZ_sf"/>
</dbReference>
<dbReference type="Gene3D" id="2.30.42.10">
    <property type="match status" value="1"/>
</dbReference>
<evidence type="ECO:0000313" key="7">
    <source>
        <dbReference type="Proteomes" id="UP000006001"/>
    </source>
</evidence>
<accession>D0WJ20</accession>
<keyword evidence="4" id="KW-1133">Transmembrane helix</keyword>
<keyword evidence="2" id="KW-0378">Hydrolase</keyword>
<proteinExistence type="predicted"/>
<dbReference type="GO" id="GO:0006508">
    <property type="term" value="P:proteolysis"/>
    <property type="evidence" value="ECO:0007669"/>
    <property type="project" value="UniProtKB-KW"/>
</dbReference>
<dbReference type="SMART" id="SM00228">
    <property type="entry name" value="PDZ"/>
    <property type="match status" value="1"/>
</dbReference>
<dbReference type="Gene3D" id="2.40.10.120">
    <property type="match status" value="1"/>
</dbReference>
<feature type="region of interest" description="Disordered" evidence="3">
    <location>
        <begin position="40"/>
        <end position="123"/>
    </location>
</feature>
<dbReference type="AlphaFoldDB" id="D0WJ20"/>
<feature type="transmembrane region" description="Helical" evidence="4">
    <location>
        <begin position="132"/>
        <end position="153"/>
    </location>
</feature>
<dbReference type="PROSITE" id="PS50106">
    <property type="entry name" value="PDZ"/>
    <property type="match status" value="1"/>
</dbReference>
<dbReference type="PRINTS" id="PR00834">
    <property type="entry name" value="PROTEASES2C"/>
</dbReference>
<keyword evidence="4" id="KW-0472">Membrane</keyword>
<keyword evidence="4" id="KW-0812">Transmembrane</keyword>
<dbReference type="STRING" id="649764.HMPREF0762_01845"/>
<dbReference type="InterPro" id="IPR009003">
    <property type="entry name" value="Peptidase_S1_PA"/>
</dbReference>
<dbReference type="SUPFAM" id="SSF50156">
    <property type="entry name" value="PDZ domain-like"/>
    <property type="match status" value="1"/>
</dbReference>
<evidence type="ECO:0000259" key="5">
    <source>
        <dbReference type="PROSITE" id="PS50106"/>
    </source>
</evidence>
<dbReference type="InterPro" id="IPR001478">
    <property type="entry name" value="PDZ"/>
</dbReference>
<dbReference type="Proteomes" id="UP000006001">
    <property type="component" value="Unassembled WGS sequence"/>
</dbReference>